<comment type="subcellular location">
    <subcellularLocation>
        <location evidence="1">Periplasm</location>
    </subcellularLocation>
</comment>
<comment type="caution">
    <text evidence="4">The sequence shown here is derived from an EMBL/GenBank/DDBJ whole genome shotgun (WGS) entry which is preliminary data.</text>
</comment>
<accession>A0ABS1TWL5</accession>
<dbReference type="SUPFAM" id="SSF53850">
    <property type="entry name" value="Periplasmic binding protein-like II"/>
    <property type="match status" value="1"/>
</dbReference>
<dbReference type="Pfam" id="PF00496">
    <property type="entry name" value="SBP_bac_5"/>
    <property type="match status" value="1"/>
</dbReference>
<proteinExistence type="inferred from homology"/>
<keyword evidence="5" id="KW-1185">Reference proteome</keyword>
<dbReference type="Gene3D" id="3.10.105.10">
    <property type="entry name" value="Dipeptide-binding Protein, Domain 3"/>
    <property type="match status" value="1"/>
</dbReference>
<gene>
    <name evidence="4" type="ORF">JMJ56_02380</name>
</gene>
<comment type="similarity">
    <text evidence="2">Belongs to the bacterial solute-binding protein 5 family.</text>
</comment>
<dbReference type="InterPro" id="IPR030678">
    <property type="entry name" value="Peptide/Ni-bd"/>
</dbReference>
<dbReference type="Gene3D" id="3.40.190.10">
    <property type="entry name" value="Periplasmic binding protein-like II"/>
    <property type="match status" value="1"/>
</dbReference>
<reference evidence="4 5" key="1">
    <citation type="submission" date="2021-01" db="EMBL/GenBank/DDBJ databases">
        <title>Belnapia mucosa sp. nov. and Belnapia arida sp. nov., isolated from the Tabernas Desert (Almeria, Spain).</title>
        <authorList>
            <person name="Molina-Menor E."/>
            <person name="Vidal-Verdu A."/>
            <person name="Calonge A."/>
            <person name="Satari L."/>
            <person name="Pereto J."/>
            <person name="Porcar M."/>
        </authorList>
    </citation>
    <scope>NUCLEOTIDE SEQUENCE [LARGE SCALE GENOMIC DNA]</scope>
    <source>
        <strain evidence="4 5">T18</strain>
    </source>
</reference>
<name>A0ABS1TWL5_9PROT</name>
<dbReference type="CDD" id="cd08512">
    <property type="entry name" value="PBP2_NikA_DppA_OppA_like_7"/>
    <property type="match status" value="1"/>
</dbReference>
<dbReference type="PIRSF" id="PIRSF002741">
    <property type="entry name" value="MppA"/>
    <property type="match status" value="1"/>
</dbReference>
<feature type="domain" description="Solute-binding protein family 5" evidence="3">
    <location>
        <begin position="85"/>
        <end position="424"/>
    </location>
</feature>
<evidence type="ECO:0000313" key="5">
    <source>
        <dbReference type="Proteomes" id="UP000660885"/>
    </source>
</evidence>
<evidence type="ECO:0000259" key="3">
    <source>
        <dbReference type="Pfam" id="PF00496"/>
    </source>
</evidence>
<dbReference type="InterPro" id="IPR039424">
    <property type="entry name" value="SBP_5"/>
</dbReference>
<protein>
    <submittedName>
        <fullName evidence="4">ABC transporter substrate-binding protein</fullName>
    </submittedName>
</protein>
<dbReference type="PANTHER" id="PTHR30290">
    <property type="entry name" value="PERIPLASMIC BINDING COMPONENT OF ABC TRANSPORTER"/>
    <property type="match status" value="1"/>
</dbReference>
<dbReference type="Gene3D" id="3.90.76.10">
    <property type="entry name" value="Dipeptide-binding Protein, Domain 1"/>
    <property type="match status" value="1"/>
</dbReference>
<dbReference type="PROSITE" id="PS51318">
    <property type="entry name" value="TAT"/>
    <property type="match status" value="1"/>
</dbReference>
<dbReference type="InterPro" id="IPR006311">
    <property type="entry name" value="TAT_signal"/>
</dbReference>
<dbReference type="RefSeq" id="WP_202829998.1">
    <property type="nucleotide sequence ID" value="NZ_JAETWB010000001.1"/>
</dbReference>
<sequence>MELDETARPIARRDVLQLLGLGAGSALLPAGQAYAQARGATLVLGIDISDTITLDPVRQAQYTAPMTLAATYDPLVTLTPGDYIEPKPALATAWTRTPDGKGWRFTLREGVKFASGAPVTAEDVQFTFERLIRMKEQTQQYVKAIDRCEIVDVKTIDLVMNDPASPLLNILCAPSFGITEKKLAMQHGGSMAADAKETDRATEWLNQNSAGTGPYRLVRWERNQQIQLVRNPHHWRGAPAYERVVIRHFSDSAAQLLAIRRGDIQAAFNLIPEQIATLKDEPQVRAERLPSLDFVYMAITQNPEFNRALAQKACRQAIGHAIDFDGIVNSMLGGAALRPAHFLPIGVNGSTETVAREVGFRQDLDKARQLLQQGGFAEGFEFEIAYGNAAVAGVSYQLLAQKIQADLGRVGIRAKLAPMDQVNLRTSFTTGRAQGGVLTFWNPPAVENELWAAAVVERVARRVHWTVPPEMTDLVKRAAQETDKAKAAALWVEWQRAMVDQANHIILFQPIYQIAVRNAVKEFSLTAAGWQVEIGQAKPA</sequence>
<dbReference type="EMBL" id="JAETWB010000001">
    <property type="protein sequence ID" value="MBL6076835.1"/>
    <property type="molecule type" value="Genomic_DNA"/>
</dbReference>
<organism evidence="4 5">
    <name type="scientific">Belnapia arida</name>
    <dbReference type="NCBI Taxonomy" id="2804533"/>
    <lineage>
        <taxon>Bacteria</taxon>
        <taxon>Pseudomonadati</taxon>
        <taxon>Pseudomonadota</taxon>
        <taxon>Alphaproteobacteria</taxon>
        <taxon>Acetobacterales</taxon>
        <taxon>Roseomonadaceae</taxon>
        <taxon>Belnapia</taxon>
    </lineage>
</organism>
<dbReference type="InterPro" id="IPR000914">
    <property type="entry name" value="SBP_5_dom"/>
</dbReference>
<evidence type="ECO:0000256" key="1">
    <source>
        <dbReference type="ARBA" id="ARBA00004418"/>
    </source>
</evidence>
<dbReference type="Proteomes" id="UP000660885">
    <property type="component" value="Unassembled WGS sequence"/>
</dbReference>
<evidence type="ECO:0000256" key="2">
    <source>
        <dbReference type="ARBA" id="ARBA00005695"/>
    </source>
</evidence>
<evidence type="ECO:0000313" key="4">
    <source>
        <dbReference type="EMBL" id="MBL6076835.1"/>
    </source>
</evidence>